<dbReference type="EMBL" id="FWZX01000021">
    <property type="protein sequence ID" value="SMF56951.1"/>
    <property type="molecule type" value="Genomic_DNA"/>
</dbReference>
<dbReference type="RefSeq" id="WP_085124779.1">
    <property type="nucleotide sequence ID" value="NZ_FWZX01000021.1"/>
</dbReference>
<evidence type="ECO:0000256" key="9">
    <source>
        <dbReference type="RuleBase" id="RU363032"/>
    </source>
</evidence>
<keyword evidence="8 9" id="KW-0472">Membrane</keyword>
<dbReference type="InterPro" id="IPR035906">
    <property type="entry name" value="MetI-like_sf"/>
</dbReference>
<dbReference type="Proteomes" id="UP000192917">
    <property type="component" value="Unassembled WGS sequence"/>
</dbReference>
<evidence type="ECO:0000259" key="10">
    <source>
        <dbReference type="PROSITE" id="PS50928"/>
    </source>
</evidence>
<feature type="domain" description="ABC transmembrane type-1" evidence="10">
    <location>
        <begin position="37"/>
        <end position="225"/>
    </location>
</feature>
<dbReference type="NCBIfam" id="TIGR03004">
    <property type="entry name" value="ectoine_ehuC"/>
    <property type="match status" value="1"/>
</dbReference>
<evidence type="ECO:0000256" key="1">
    <source>
        <dbReference type="ARBA" id="ARBA00004429"/>
    </source>
</evidence>
<feature type="transmembrane region" description="Helical" evidence="9">
    <location>
        <begin position="7"/>
        <end position="26"/>
    </location>
</feature>
<comment type="subcellular location">
    <subcellularLocation>
        <location evidence="1">Cell inner membrane</location>
        <topology evidence="1">Multi-pass membrane protein</topology>
    </subcellularLocation>
    <subcellularLocation>
        <location evidence="9">Cell membrane</location>
        <topology evidence="9">Multi-pass membrane protein</topology>
    </subcellularLocation>
</comment>
<evidence type="ECO:0000256" key="5">
    <source>
        <dbReference type="ARBA" id="ARBA00022692"/>
    </source>
</evidence>
<keyword evidence="4" id="KW-1003">Cell membrane</keyword>
<dbReference type="InterPro" id="IPR043429">
    <property type="entry name" value="ArtM/GltK/GlnP/TcyL/YhdX-like"/>
</dbReference>
<organism evidence="11 12">
    <name type="scientific">Tistlia consotensis USBA 355</name>
    <dbReference type="NCBI Taxonomy" id="560819"/>
    <lineage>
        <taxon>Bacteria</taxon>
        <taxon>Pseudomonadati</taxon>
        <taxon>Pseudomonadota</taxon>
        <taxon>Alphaproteobacteria</taxon>
        <taxon>Rhodospirillales</taxon>
        <taxon>Rhodovibrionaceae</taxon>
        <taxon>Tistlia</taxon>
    </lineage>
</organism>
<evidence type="ECO:0000313" key="11">
    <source>
        <dbReference type="EMBL" id="SMF56951.1"/>
    </source>
</evidence>
<evidence type="ECO:0000256" key="2">
    <source>
        <dbReference type="ARBA" id="ARBA00010072"/>
    </source>
</evidence>
<gene>
    <name evidence="11" type="ORF">SAMN05428998_12144</name>
</gene>
<feature type="transmembrane region" description="Helical" evidence="9">
    <location>
        <begin position="203"/>
        <end position="228"/>
    </location>
</feature>
<dbReference type="Gene3D" id="1.10.3720.10">
    <property type="entry name" value="MetI-like"/>
    <property type="match status" value="1"/>
</dbReference>
<dbReference type="PROSITE" id="PS50928">
    <property type="entry name" value="ABC_TM1"/>
    <property type="match status" value="1"/>
</dbReference>
<keyword evidence="7 9" id="KW-1133">Transmembrane helix</keyword>
<dbReference type="NCBIfam" id="TIGR01726">
    <property type="entry name" value="HEQRo_perm_3TM"/>
    <property type="match status" value="1"/>
</dbReference>
<dbReference type="STRING" id="560819.SAMN05428998_12144"/>
<protein>
    <submittedName>
        <fullName evidence="11">Amino acid ABC transporter membrane protein 1, PAAT family</fullName>
    </submittedName>
</protein>
<dbReference type="InterPro" id="IPR014342">
    <property type="entry name" value="Ectoine_EhuC"/>
</dbReference>
<comment type="similarity">
    <text evidence="2">Belongs to the binding-protein-dependent transport system permease family. HisMQ subfamily.</text>
</comment>
<keyword evidence="5 9" id="KW-0812">Transmembrane</keyword>
<dbReference type="GO" id="GO:0022857">
    <property type="term" value="F:transmembrane transporter activity"/>
    <property type="evidence" value="ECO:0007669"/>
    <property type="project" value="InterPro"/>
</dbReference>
<accession>A0A1Y6CJ54</accession>
<sequence>MGVRQTTILVILSFVAGLVVASFAGFREFIPGLLEGAWVTVRITVQGCLLAVVMAVIAGIAKMYGPWPLRWLAVCYIEVFRGTSALVQLFWLFFVLPHFGVFLEPMTVAVVGLGLNVGAYGAEVVRGAIQAVPRGQWEASTALNLTRMQALRRIILPQALVAMIPPWGNLFIELLKSTAIVSLITIGDLAFRAQQMNQTTLKTVQIFSIVLVMYLAISMVITLLMRLLERRAAAGLSRGRVS</sequence>
<name>A0A1Y6CJ54_9PROT</name>
<keyword evidence="12" id="KW-1185">Reference proteome</keyword>
<dbReference type="InterPro" id="IPR010065">
    <property type="entry name" value="AA_ABC_transptr_permease_3TM"/>
</dbReference>
<evidence type="ECO:0000313" key="12">
    <source>
        <dbReference type="Proteomes" id="UP000192917"/>
    </source>
</evidence>
<feature type="transmembrane region" description="Helical" evidence="9">
    <location>
        <begin position="38"/>
        <end position="61"/>
    </location>
</feature>
<evidence type="ECO:0000256" key="8">
    <source>
        <dbReference type="ARBA" id="ARBA00023136"/>
    </source>
</evidence>
<dbReference type="GO" id="GO:0006865">
    <property type="term" value="P:amino acid transport"/>
    <property type="evidence" value="ECO:0007669"/>
    <property type="project" value="UniProtKB-KW"/>
</dbReference>
<keyword evidence="3 9" id="KW-0813">Transport</keyword>
<dbReference type="AlphaFoldDB" id="A0A1Y6CJ54"/>
<reference evidence="11 12" key="1">
    <citation type="submission" date="2017-04" db="EMBL/GenBank/DDBJ databases">
        <authorList>
            <person name="Afonso C.L."/>
            <person name="Miller P.J."/>
            <person name="Scott M.A."/>
            <person name="Spackman E."/>
            <person name="Goraichik I."/>
            <person name="Dimitrov K.M."/>
            <person name="Suarez D.L."/>
            <person name="Swayne D.E."/>
        </authorList>
    </citation>
    <scope>NUCLEOTIDE SEQUENCE [LARGE SCALE GENOMIC DNA]</scope>
    <source>
        <strain evidence="11 12">USBA 355</strain>
    </source>
</reference>
<evidence type="ECO:0000256" key="6">
    <source>
        <dbReference type="ARBA" id="ARBA00022970"/>
    </source>
</evidence>
<evidence type="ECO:0000256" key="4">
    <source>
        <dbReference type="ARBA" id="ARBA00022475"/>
    </source>
</evidence>
<evidence type="ECO:0000256" key="7">
    <source>
        <dbReference type="ARBA" id="ARBA00022989"/>
    </source>
</evidence>
<dbReference type="Pfam" id="PF00528">
    <property type="entry name" value="BPD_transp_1"/>
    <property type="match status" value="1"/>
</dbReference>
<dbReference type="SUPFAM" id="SSF161098">
    <property type="entry name" value="MetI-like"/>
    <property type="match status" value="1"/>
</dbReference>
<dbReference type="PANTHER" id="PTHR30614">
    <property type="entry name" value="MEMBRANE COMPONENT OF AMINO ACID ABC TRANSPORTER"/>
    <property type="match status" value="1"/>
</dbReference>
<proteinExistence type="inferred from homology"/>
<dbReference type="PANTHER" id="PTHR30614:SF0">
    <property type="entry name" value="L-CYSTINE TRANSPORT SYSTEM PERMEASE PROTEIN TCYL"/>
    <property type="match status" value="1"/>
</dbReference>
<dbReference type="InterPro" id="IPR000515">
    <property type="entry name" value="MetI-like"/>
</dbReference>
<keyword evidence="6" id="KW-0029">Amino-acid transport</keyword>
<dbReference type="CDD" id="cd06261">
    <property type="entry name" value="TM_PBP2"/>
    <property type="match status" value="1"/>
</dbReference>
<dbReference type="GO" id="GO:0043190">
    <property type="term" value="C:ATP-binding cassette (ABC) transporter complex"/>
    <property type="evidence" value="ECO:0007669"/>
    <property type="project" value="InterPro"/>
</dbReference>
<evidence type="ECO:0000256" key="3">
    <source>
        <dbReference type="ARBA" id="ARBA00022448"/>
    </source>
</evidence>